<feature type="signal peptide" evidence="9">
    <location>
        <begin position="1"/>
        <end position="20"/>
    </location>
</feature>
<comment type="subcellular location">
    <subcellularLocation>
        <location evidence="1 9">Cell outer membrane</location>
        <topology evidence="1 9">Lipid-anchor</topology>
    </subcellularLocation>
</comment>
<feature type="chain" id="PRO_5005120196" evidence="9">
    <location>
        <begin position="21"/>
        <end position="487"/>
    </location>
</feature>
<dbReference type="Pfam" id="PF02321">
    <property type="entry name" value="OEP"/>
    <property type="match status" value="2"/>
</dbReference>
<dbReference type="Gene3D" id="2.20.200.10">
    <property type="entry name" value="Outer membrane efflux proteins (OEP)"/>
    <property type="match status" value="1"/>
</dbReference>
<keyword evidence="6 9" id="KW-0564">Palmitate</keyword>
<evidence type="ECO:0000256" key="7">
    <source>
        <dbReference type="ARBA" id="ARBA00023237"/>
    </source>
</evidence>
<comment type="similarity">
    <text evidence="2 9">Belongs to the outer membrane factor (OMF) (TC 1.B.17) family.</text>
</comment>
<dbReference type="NCBIfam" id="TIGR01845">
    <property type="entry name" value="outer_NodT"/>
    <property type="match status" value="1"/>
</dbReference>
<evidence type="ECO:0000256" key="8">
    <source>
        <dbReference type="ARBA" id="ARBA00023288"/>
    </source>
</evidence>
<evidence type="ECO:0000256" key="1">
    <source>
        <dbReference type="ARBA" id="ARBA00004459"/>
    </source>
</evidence>
<keyword evidence="5 9" id="KW-0472">Membrane</keyword>
<dbReference type="GO" id="GO:0009279">
    <property type="term" value="C:cell outer membrane"/>
    <property type="evidence" value="ECO:0007669"/>
    <property type="project" value="UniProtKB-SubCell"/>
</dbReference>
<reference evidence="10 11" key="1">
    <citation type="submission" date="2015-06" db="EMBL/GenBank/DDBJ databases">
        <title>Draft genome sequence of an Antarctic Pseudomonas sp. strain KG01 with full potential for biotechnological applications.</title>
        <authorList>
            <person name="Pavlov M.S."/>
            <person name="Lira F."/>
            <person name="Martinez J.L."/>
            <person name="Marshall S.H."/>
        </authorList>
    </citation>
    <scope>NUCLEOTIDE SEQUENCE [LARGE SCALE GENOMIC DNA]</scope>
    <source>
        <strain evidence="10 11">KG01</strain>
    </source>
</reference>
<dbReference type="OrthoDB" id="9770517at2"/>
<sequence>MKLKVLIVAILLGASLQGCSLIPAYHRPEAPVDQSWPQGPGYKASSVGAADSAKSIADLHWQQFFRDPAMRQLIGLALTNNRDLRQAALNVDAYRALYRIQRSELLPTVDVNGSGSRQHLPADRAISGKDGTYGDYELNVGVASYELDVFGRIQSLDESALQTYLSTEEAQHSVQVGLVASVASAYLTWRTDQQLLQIAQSTMDSYIHGLNVMQSARSAGTTSDLSVRQARTLVDTARTKTLTYTRRVAHDMNALALLLGTHIPGNLPDDGDWTQRMIASIPAGLPADILRQRPDVRAAERDLIAANANIGAARAAFYPSITLTANTGVASAQLSHLFAGGQGQWTFIPQINIPIFNGGRLKANLNYSEIQKDIRVAAYEKSIQVAFSEVADGLASAGIYDEQLQAHRDLVQDNSAYLDLALNRFQHGVDNFLPVLDAQRNLFAAREELASNRLLQLQSQVQLYRALGGGWDDTQLASARHSEPHLE</sequence>
<name>A0A0J8FXG2_9PSED</name>
<keyword evidence="8 9" id="KW-0449">Lipoprotein</keyword>
<evidence type="ECO:0000313" key="11">
    <source>
        <dbReference type="Proteomes" id="UP000037551"/>
    </source>
</evidence>
<dbReference type="PROSITE" id="PS51257">
    <property type="entry name" value="PROKAR_LIPOPROTEIN"/>
    <property type="match status" value="1"/>
</dbReference>
<dbReference type="PANTHER" id="PTHR30203">
    <property type="entry name" value="OUTER MEMBRANE CATION EFFLUX PROTEIN"/>
    <property type="match status" value="1"/>
</dbReference>
<dbReference type="InterPro" id="IPR010131">
    <property type="entry name" value="MdtP/NodT-like"/>
</dbReference>
<protein>
    <submittedName>
        <fullName evidence="10">Multidrug transporter</fullName>
    </submittedName>
</protein>
<evidence type="ECO:0000256" key="6">
    <source>
        <dbReference type="ARBA" id="ARBA00023139"/>
    </source>
</evidence>
<dbReference type="InterPro" id="IPR003423">
    <property type="entry name" value="OMP_efflux"/>
</dbReference>
<dbReference type="RefSeq" id="WP_048730268.1">
    <property type="nucleotide sequence ID" value="NZ_LFMW01000020.1"/>
</dbReference>
<dbReference type="PATRIC" id="fig|1674920.3.peg.3266"/>
<dbReference type="STRING" id="1674920.ACR52_24230"/>
<keyword evidence="4 9" id="KW-0812">Transmembrane</keyword>
<proteinExistence type="inferred from homology"/>
<evidence type="ECO:0000256" key="4">
    <source>
        <dbReference type="ARBA" id="ARBA00022692"/>
    </source>
</evidence>
<evidence type="ECO:0000256" key="3">
    <source>
        <dbReference type="ARBA" id="ARBA00022452"/>
    </source>
</evidence>
<dbReference type="SUPFAM" id="SSF56954">
    <property type="entry name" value="Outer membrane efflux proteins (OEP)"/>
    <property type="match status" value="1"/>
</dbReference>
<accession>A0A0J8FXG2</accession>
<keyword evidence="7" id="KW-0998">Cell outer membrane</keyword>
<dbReference type="EMBL" id="LFMW01000020">
    <property type="protein sequence ID" value="KMT52998.1"/>
    <property type="molecule type" value="Genomic_DNA"/>
</dbReference>
<evidence type="ECO:0000256" key="5">
    <source>
        <dbReference type="ARBA" id="ARBA00023136"/>
    </source>
</evidence>
<comment type="caution">
    <text evidence="10">The sequence shown here is derived from an EMBL/GenBank/DDBJ whole genome shotgun (WGS) entry which is preliminary data.</text>
</comment>
<dbReference type="AlphaFoldDB" id="A0A0J8FXG2"/>
<gene>
    <name evidence="10" type="ORF">ACR52_24230</name>
</gene>
<organism evidence="10 11">
    <name type="scientific">Pseudomonas fildesensis</name>
    <dbReference type="NCBI Taxonomy" id="1674920"/>
    <lineage>
        <taxon>Bacteria</taxon>
        <taxon>Pseudomonadati</taxon>
        <taxon>Pseudomonadota</taxon>
        <taxon>Gammaproteobacteria</taxon>
        <taxon>Pseudomonadales</taxon>
        <taxon>Pseudomonadaceae</taxon>
        <taxon>Pseudomonas</taxon>
    </lineage>
</organism>
<dbReference type="PANTHER" id="PTHR30203:SF32">
    <property type="entry name" value="CATION EFFLUX SYSTEM PROTEIN CUSC"/>
    <property type="match status" value="1"/>
</dbReference>
<dbReference type="Proteomes" id="UP000037551">
    <property type="component" value="Unassembled WGS sequence"/>
</dbReference>
<dbReference type="Gene3D" id="1.20.1600.10">
    <property type="entry name" value="Outer membrane efflux proteins (OEP)"/>
    <property type="match status" value="1"/>
</dbReference>
<evidence type="ECO:0000313" key="10">
    <source>
        <dbReference type="EMBL" id="KMT52998.1"/>
    </source>
</evidence>
<keyword evidence="9" id="KW-0732">Signal</keyword>
<evidence type="ECO:0000256" key="2">
    <source>
        <dbReference type="ARBA" id="ARBA00007613"/>
    </source>
</evidence>
<keyword evidence="3 9" id="KW-1134">Transmembrane beta strand</keyword>
<dbReference type="GO" id="GO:0015562">
    <property type="term" value="F:efflux transmembrane transporter activity"/>
    <property type="evidence" value="ECO:0007669"/>
    <property type="project" value="InterPro"/>
</dbReference>
<keyword evidence="11" id="KW-1185">Reference proteome</keyword>
<evidence type="ECO:0000256" key="9">
    <source>
        <dbReference type="RuleBase" id="RU362097"/>
    </source>
</evidence>